<organism evidence="2 3">
    <name type="scientific">Rhodococcoides fascians</name>
    <name type="common">Rhodococcus fascians</name>
    <dbReference type="NCBI Taxonomy" id="1828"/>
    <lineage>
        <taxon>Bacteria</taxon>
        <taxon>Bacillati</taxon>
        <taxon>Actinomycetota</taxon>
        <taxon>Actinomycetes</taxon>
        <taxon>Mycobacteriales</taxon>
        <taxon>Nocardiaceae</taxon>
        <taxon>Rhodococcoides</taxon>
    </lineage>
</organism>
<evidence type="ECO:0000259" key="1">
    <source>
        <dbReference type="Pfam" id="PF13185"/>
    </source>
</evidence>
<dbReference type="RefSeq" id="WP_141214882.1">
    <property type="nucleotide sequence ID" value="NZ_CP015220.1"/>
</dbReference>
<accession>A0A143QLX2</accession>
<dbReference type="OrthoDB" id="7466251at2"/>
<dbReference type="AlphaFoldDB" id="A0A143QLX2"/>
<proteinExistence type="predicted"/>
<gene>
    <name evidence="2" type="ORF">A3Q41_02075</name>
</gene>
<sequence length="248" mass="26294">MEESRRAHAPDSDSFGASMYGHHLEGVVRVSKRCVTEAGADGAAVAILTDNADARDLLYATNSEAARIDELQFTTGEGPCIDAFVTGVPQLHPNIGNRPDTTGWPSFASEVLQELGVHGVYAFPLFSGGARLGVLELYTQKSGTMTTQQIAAAQAAASTLGDIVVGEVAARPNFFDESTLRPPEGAFRFARSDINIAVGVLAERLQVSLDEATARLRARAYADARSISSLAFDIVRGDGLFYDDPGSA</sequence>
<reference evidence="2 3" key="1">
    <citation type="journal article" date="2016" name="Genome Announc.">
        <title>Complete Genome and Plasmid Sequences for Rhodococcus fascians D188 and Draft Sequences for Rhodococcus Isolates PBTS 1 and PBTS 2.</title>
        <authorList>
            <person name="Stamler R.A."/>
            <person name="Vereecke D."/>
            <person name="Zhang Y."/>
            <person name="Schilkey F."/>
            <person name="Devitt N."/>
            <person name="Randall J.J."/>
        </authorList>
    </citation>
    <scope>NUCLEOTIDE SEQUENCE [LARGE SCALE GENOMIC DNA]</scope>
    <source>
        <strain evidence="2 3">PBTS2</strain>
    </source>
</reference>
<dbReference type="Proteomes" id="UP000076038">
    <property type="component" value="Chromosome"/>
</dbReference>
<dbReference type="KEGG" id="rhs:A3Q41_02075"/>
<feature type="domain" description="GAF" evidence="1">
    <location>
        <begin position="40"/>
        <end position="163"/>
    </location>
</feature>
<evidence type="ECO:0000313" key="3">
    <source>
        <dbReference type="Proteomes" id="UP000076038"/>
    </source>
</evidence>
<dbReference type="InterPro" id="IPR029016">
    <property type="entry name" value="GAF-like_dom_sf"/>
</dbReference>
<reference evidence="3" key="2">
    <citation type="submission" date="2016-04" db="EMBL/GenBank/DDBJ databases">
        <title>Complete Genome and Plasmid Sequences for Rhodococcus fascians D188 and Draft Sequences for Rhodococcus spp. Isolates PBTS 1 and PBTS 2.</title>
        <authorList>
            <person name="Stamer R."/>
            <person name="Vereecke D."/>
            <person name="Zhang Y."/>
            <person name="Schilkey F."/>
            <person name="Devitt N."/>
            <person name="Randall J."/>
        </authorList>
    </citation>
    <scope>NUCLEOTIDE SEQUENCE [LARGE SCALE GENOMIC DNA]</scope>
    <source>
        <strain evidence="3">PBTS2</strain>
    </source>
</reference>
<dbReference type="Gene3D" id="3.30.450.40">
    <property type="match status" value="1"/>
</dbReference>
<name>A0A143QLX2_RHOFA</name>
<dbReference type="PATRIC" id="fig|1653479.3.peg.2097"/>
<dbReference type="EMBL" id="CP015220">
    <property type="protein sequence ID" value="AMY23377.1"/>
    <property type="molecule type" value="Genomic_DNA"/>
</dbReference>
<protein>
    <recommendedName>
        <fullName evidence="1">GAF domain-containing protein</fullName>
    </recommendedName>
</protein>
<keyword evidence="3" id="KW-1185">Reference proteome</keyword>
<dbReference type="InterPro" id="IPR003018">
    <property type="entry name" value="GAF"/>
</dbReference>
<dbReference type="SUPFAM" id="SSF55781">
    <property type="entry name" value="GAF domain-like"/>
    <property type="match status" value="1"/>
</dbReference>
<evidence type="ECO:0000313" key="2">
    <source>
        <dbReference type="EMBL" id="AMY23377.1"/>
    </source>
</evidence>
<dbReference type="Pfam" id="PF13185">
    <property type="entry name" value="GAF_2"/>
    <property type="match status" value="1"/>
</dbReference>